<reference evidence="3 4" key="1">
    <citation type="journal article" date="2021" name="bioRxiv">
        <title>Chromosome-scale and haplotype-resolved genome assembly of a tetraploid potato cultivar.</title>
        <authorList>
            <person name="Sun H."/>
            <person name="Jiao W.-B."/>
            <person name="Krause K."/>
            <person name="Campoy J.A."/>
            <person name="Goel M."/>
            <person name="Folz-Donahue K."/>
            <person name="Kukat C."/>
            <person name="Huettel B."/>
            <person name="Schneeberger K."/>
        </authorList>
    </citation>
    <scope>NUCLEOTIDE SEQUENCE [LARGE SCALE GENOMIC DNA]</scope>
    <source>
        <strain evidence="3">SolTubOtavaFocal</strain>
        <tissue evidence="3">Leaves</tissue>
    </source>
</reference>
<dbReference type="Proteomes" id="UP000826656">
    <property type="component" value="Unassembled WGS sequence"/>
</dbReference>
<keyword evidence="2" id="KW-0472">Membrane</keyword>
<comment type="caution">
    <text evidence="3">The sequence shown here is derived from an EMBL/GenBank/DDBJ whole genome shotgun (WGS) entry which is preliminary data.</text>
</comment>
<sequence length="94" mass="9719">MVPRGPRPGGPPGWGPPLGPGGPPMPGPGGPPRLGPPQSPGGPPMAGPCDFFSSFCNPIGSCLSFFLLLLVVTRLFWSPNGFTWPSKTLWTSPP</sequence>
<keyword evidence="2" id="KW-0812">Transmembrane</keyword>
<accession>A0ABQ7VM44</accession>
<evidence type="ECO:0000313" key="3">
    <source>
        <dbReference type="EMBL" id="KAH0769508.1"/>
    </source>
</evidence>
<keyword evidence="4" id="KW-1185">Reference proteome</keyword>
<name>A0ABQ7VM44_SOLTU</name>
<keyword evidence="2" id="KW-1133">Transmembrane helix</keyword>
<evidence type="ECO:0000256" key="1">
    <source>
        <dbReference type="SAM" id="MobiDB-lite"/>
    </source>
</evidence>
<evidence type="ECO:0000256" key="2">
    <source>
        <dbReference type="SAM" id="Phobius"/>
    </source>
</evidence>
<proteinExistence type="predicted"/>
<protein>
    <submittedName>
        <fullName evidence="3">Uncharacterized protein</fullName>
    </submittedName>
</protein>
<feature type="region of interest" description="Disordered" evidence="1">
    <location>
        <begin position="1"/>
        <end position="44"/>
    </location>
</feature>
<gene>
    <name evidence="3" type="ORF">KY290_013489</name>
</gene>
<feature type="transmembrane region" description="Helical" evidence="2">
    <location>
        <begin position="58"/>
        <end position="77"/>
    </location>
</feature>
<dbReference type="EMBL" id="JAIVGD010000011">
    <property type="protein sequence ID" value="KAH0769508.1"/>
    <property type="molecule type" value="Genomic_DNA"/>
</dbReference>
<evidence type="ECO:0000313" key="4">
    <source>
        <dbReference type="Proteomes" id="UP000826656"/>
    </source>
</evidence>
<organism evidence="3 4">
    <name type="scientific">Solanum tuberosum</name>
    <name type="common">Potato</name>
    <dbReference type="NCBI Taxonomy" id="4113"/>
    <lineage>
        <taxon>Eukaryota</taxon>
        <taxon>Viridiplantae</taxon>
        <taxon>Streptophyta</taxon>
        <taxon>Embryophyta</taxon>
        <taxon>Tracheophyta</taxon>
        <taxon>Spermatophyta</taxon>
        <taxon>Magnoliopsida</taxon>
        <taxon>eudicotyledons</taxon>
        <taxon>Gunneridae</taxon>
        <taxon>Pentapetalae</taxon>
        <taxon>asterids</taxon>
        <taxon>lamiids</taxon>
        <taxon>Solanales</taxon>
        <taxon>Solanaceae</taxon>
        <taxon>Solanoideae</taxon>
        <taxon>Solaneae</taxon>
        <taxon>Solanum</taxon>
    </lineage>
</organism>